<gene>
    <name evidence="4" type="ORF">AQ619_01615</name>
</gene>
<dbReference type="STRING" id="69395.AQ619_01615"/>
<dbReference type="AlphaFoldDB" id="A0A0N7JH19"/>
<dbReference type="Pfam" id="PF01075">
    <property type="entry name" value="Glyco_transf_9"/>
    <property type="match status" value="1"/>
</dbReference>
<evidence type="ECO:0000256" key="2">
    <source>
        <dbReference type="ARBA" id="ARBA00022679"/>
    </source>
</evidence>
<dbReference type="Gene3D" id="3.40.50.2000">
    <property type="entry name" value="Glycogen Phosphorylase B"/>
    <property type="match status" value="2"/>
</dbReference>
<feature type="region of interest" description="Disordered" evidence="3">
    <location>
        <begin position="353"/>
        <end position="395"/>
    </location>
</feature>
<dbReference type="OrthoDB" id="9797795at2"/>
<dbReference type="InterPro" id="IPR051199">
    <property type="entry name" value="LPS_LOS_Heptosyltrfase"/>
</dbReference>
<dbReference type="InterPro" id="IPR002201">
    <property type="entry name" value="Glyco_trans_9"/>
</dbReference>
<evidence type="ECO:0000313" key="4">
    <source>
        <dbReference type="EMBL" id="ALL12162.1"/>
    </source>
</evidence>
<sequence>MTQRAFPILFITATRIGDAVLSSGLIRMLADEIPGARFTIVAGPLAAPLFAHVPGLDQVIVMEKGKGKGHWFKLWNQVRHKKWSLIVDLRGSATALFLRRDKRAIWKKVPGEVVHKVIDAARVLKLDGAPPAPHLYITPEVQALADQMLAVKPGETAGPLLAMGPAANWVGKVWPIERFAQTAGQLLGPDGPLAGGRLLILGGPEDGRMVEELRMASARGRCVDLTGKVDLLTAYACLKRADLFIGNDSGLMHIAAAAGTPTVGLFGPSDERRYAPWGPLTRAVRGPRAFEQFLEVDPDLSQAIRHMSDLPVATVVKAAKALLVEVTPALEPASLAEALPVVEPAEPDIILPAAPPAETVEGENSAPDLEPVLEDTAASAAEARDPGTVATTPVP</sequence>
<dbReference type="GO" id="GO:0008713">
    <property type="term" value="F:ADP-heptose-lipopolysaccharide heptosyltransferase activity"/>
    <property type="evidence" value="ECO:0007669"/>
    <property type="project" value="TreeGrafter"/>
</dbReference>
<dbReference type="EMBL" id="CP013002">
    <property type="protein sequence ID" value="ALL12162.1"/>
    <property type="molecule type" value="Genomic_DNA"/>
</dbReference>
<dbReference type="GO" id="GO:0009244">
    <property type="term" value="P:lipopolysaccharide core region biosynthetic process"/>
    <property type="evidence" value="ECO:0007669"/>
    <property type="project" value="TreeGrafter"/>
</dbReference>
<dbReference type="SUPFAM" id="SSF53756">
    <property type="entry name" value="UDP-Glycosyltransferase/glycogen phosphorylase"/>
    <property type="match status" value="1"/>
</dbReference>
<evidence type="ECO:0000256" key="1">
    <source>
        <dbReference type="ARBA" id="ARBA00022676"/>
    </source>
</evidence>
<protein>
    <submittedName>
        <fullName evidence="4">ADP-heptose--LPS heptosyltransferase</fullName>
    </submittedName>
</protein>
<evidence type="ECO:0000313" key="5">
    <source>
        <dbReference type="Proteomes" id="UP000056905"/>
    </source>
</evidence>
<keyword evidence="2 4" id="KW-0808">Transferase</keyword>
<accession>A0A0N7JH19</accession>
<keyword evidence="1" id="KW-0328">Glycosyltransferase</keyword>
<dbReference type="CDD" id="cd03789">
    <property type="entry name" value="GT9_LPS_heptosyltransferase"/>
    <property type="match status" value="1"/>
</dbReference>
<dbReference type="GO" id="GO:0005829">
    <property type="term" value="C:cytosol"/>
    <property type="evidence" value="ECO:0007669"/>
    <property type="project" value="TreeGrafter"/>
</dbReference>
<name>A0A0N7JH19_9CAUL</name>
<reference evidence="4 5" key="1">
    <citation type="submission" date="2015-10" db="EMBL/GenBank/DDBJ databases">
        <title>Conservation of the essential genome among Caulobacter and Brevundimonas species.</title>
        <authorList>
            <person name="Scott D."/>
            <person name="Ely B."/>
        </authorList>
    </citation>
    <scope>NUCLEOTIDE SEQUENCE [LARGE SCALE GENOMIC DNA]</scope>
    <source>
        <strain evidence="4 5">CB4</strain>
    </source>
</reference>
<dbReference type="Proteomes" id="UP000056905">
    <property type="component" value="Chromosome"/>
</dbReference>
<dbReference type="KEGG" id="chq:AQ619_01615"/>
<evidence type="ECO:0000256" key="3">
    <source>
        <dbReference type="SAM" id="MobiDB-lite"/>
    </source>
</evidence>
<dbReference type="RefSeq" id="WP_062143336.1">
    <property type="nucleotide sequence ID" value="NZ_CP013002.1"/>
</dbReference>
<keyword evidence="5" id="KW-1185">Reference proteome</keyword>
<dbReference type="PANTHER" id="PTHR30160">
    <property type="entry name" value="TETRAACYLDISACCHARIDE 4'-KINASE-RELATED"/>
    <property type="match status" value="1"/>
</dbReference>
<dbReference type="PANTHER" id="PTHR30160:SF7">
    <property type="entry name" value="ADP-HEPTOSE--LPS HEPTOSYLTRANSFERASE 2"/>
    <property type="match status" value="1"/>
</dbReference>
<organism evidence="4 5">
    <name type="scientific">Caulobacter henricii</name>
    <dbReference type="NCBI Taxonomy" id="69395"/>
    <lineage>
        <taxon>Bacteria</taxon>
        <taxon>Pseudomonadati</taxon>
        <taxon>Pseudomonadota</taxon>
        <taxon>Alphaproteobacteria</taxon>
        <taxon>Caulobacterales</taxon>
        <taxon>Caulobacteraceae</taxon>
        <taxon>Caulobacter</taxon>
    </lineage>
</organism>
<proteinExistence type="predicted"/>